<reference evidence="1" key="2">
    <citation type="journal article" date="2015" name="Data Brief">
        <title>Shoot transcriptome of the giant reed, Arundo donax.</title>
        <authorList>
            <person name="Barrero R.A."/>
            <person name="Guerrero F.D."/>
            <person name="Moolhuijzen P."/>
            <person name="Goolsby J.A."/>
            <person name="Tidwell J."/>
            <person name="Bellgard S.E."/>
            <person name="Bellgard M.I."/>
        </authorList>
    </citation>
    <scope>NUCLEOTIDE SEQUENCE</scope>
    <source>
        <tissue evidence="1">Shoot tissue taken approximately 20 cm above the soil surface</tissue>
    </source>
</reference>
<dbReference type="EMBL" id="GBRH01283535">
    <property type="protein sequence ID" value="JAD14360.1"/>
    <property type="molecule type" value="Transcribed_RNA"/>
</dbReference>
<evidence type="ECO:0000313" key="1">
    <source>
        <dbReference type="EMBL" id="JAD14360.1"/>
    </source>
</evidence>
<sequence>METGKHGTPHVNACNYVAPLRQSPG</sequence>
<dbReference type="AlphaFoldDB" id="A0A0A8XPB5"/>
<name>A0A0A8XPB5_ARUDO</name>
<reference evidence="1" key="1">
    <citation type="submission" date="2014-09" db="EMBL/GenBank/DDBJ databases">
        <authorList>
            <person name="Magalhaes I.L.F."/>
            <person name="Oliveira U."/>
            <person name="Santos F.R."/>
            <person name="Vidigal T.H.D.A."/>
            <person name="Brescovit A.D."/>
            <person name="Santos A.J."/>
        </authorList>
    </citation>
    <scope>NUCLEOTIDE SEQUENCE</scope>
    <source>
        <tissue evidence="1">Shoot tissue taken approximately 20 cm above the soil surface</tissue>
    </source>
</reference>
<protein>
    <submittedName>
        <fullName evidence="1">Uncharacterized protein</fullName>
    </submittedName>
</protein>
<proteinExistence type="predicted"/>
<organism evidence="1">
    <name type="scientific">Arundo donax</name>
    <name type="common">Giant reed</name>
    <name type="synonym">Donax arundinaceus</name>
    <dbReference type="NCBI Taxonomy" id="35708"/>
    <lineage>
        <taxon>Eukaryota</taxon>
        <taxon>Viridiplantae</taxon>
        <taxon>Streptophyta</taxon>
        <taxon>Embryophyta</taxon>
        <taxon>Tracheophyta</taxon>
        <taxon>Spermatophyta</taxon>
        <taxon>Magnoliopsida</taxon>
        <taxon>Liliopsida</taxon>
        <taxon>Poales</taxon>
        <taxon>Poaceae</taxon>
        <taxon>PACMAD clade</taxon>
        <taxon>Arundinoideae</taxon>
        <taxon>Arundineae</taxon>
        <taxon>Arundo</taxon>
    </lineage>
</organism>
<accession>A0A0A8XPB5</accession>